<protein>
    <submittedName>
        <fullName evidence="2 4">Uncharacterized protein</fullName>
    </submittedName>
</protein>
<dbReference type="EMBL" id="UXSR01001584">
    <property type="protein sequence ID" value="VDD78385.1"/>
    <property type="molecule type" value="Genomic_DNA"/>
</dbReference>
<organism evidence="4">
    <name type="scientific">Mesocestoides corti</name>
    <name type="common">Flatworm</name>
    <dbReference type="NCBI Taxonomy" id="53468"/>
    <lineage>
        <taxon>Eukaryota</taxon>
        <taxon>Metazoa</taxon>
        <taxon>Spiralia</taxon>
        <taxon>Lophotrochozoa</taxon>
        <taxon>Platyhelminthes</taxon>
        <taxon>Cestoda</taxon>
        <taxon>Eucestoda</taxon>
        <taxon>Cyclophyllidea</taxon>
        <taxon>Mesocestoididae</taxon>
        <taxon>Mesocestoides</taxon>
    </lineage>
</organism>
<keyword evidence="3" id="KW-1185">Reference proteome</keyword>
<evidence type="ECO:0000313" key="3">
    <source>
        <dbReference type="Proteomes" id="UP000267029"/>
    </source>
</evidence>
<evidence type="ECO:0000256" key="1">
    <source>
        <dbReference type="SAM" id="MobiDB-lite"/>
    </source>
</evidence>
<feature type="region of interest" description="Disordered" evidence="1">
    <location>
        <begin position="30"/>
        <end position="72"/>
    </location>
</feature>
<evidence type="ECO:0000313" key="4">
    <source>
        <dbReference type="WBParaSite" id="MCOS_0000438701-mRNA-1"/>
    </source>
</evidence>
<dbReference type="AlphaFoldDB" id="A0A0R3UBT9"/>
<gene>
    <name evidence="2" type="ORF">MCOS_LOCUS4388</name>
</gene>
<feature type="compositionally biased region" description="Basic and acidic residues" evidence="1">
    <location>
        <begin position="43"/>
        <end position="55"/>
    </location>
</feature>
<proteinExistence type="predicted"/>
<reference evidence="4" key="1">
    <citation type="submission" date="2017-02" db="UniProtKB">
        <authorList>
            <consortium name="WormBaseParasite"/>
        </authorList>
    </citation>
    <scope>IDENTIFICATION</scope>
</reference>
<dbReference type="WBParaSite" id="MCOS_0000438701-mRNA-1">
    <property type="protein sequence ID" value="MCOS_0000438701-mRNA-1"/>
    <property type="gene ID" value="MCOS_0000438701"/>
</dbReference>
<dbReference type="Proteomes" id="UP000267029">
    <property type="component" value="Unassembled WGS sequence"/>
</dbReference>
<accession>A0A0R3UBT9</accession>
<sequence>MRGVGAETTSWGGLRILECSGAPVTTALASSGSALVQEEGDGEGGREGRSERKEEEEQEEDGTAAASVSRQY</sequence>
<reference evidence="2 3" key="2">
    <citation type="submission" date="2018-10" db="EMBL/GenBank/DDBJ databases">
        <authorList>
            <consortium name="Pathogen Informatics"/>
        </authorList>
    </citation>
    <scope>NUCLEOTIDE SEQUENCE [LARGE SCALE GENOMIC DNA]</scope>
</reference>
<evidence type="ECO:0000313" key="2">
    <source>
        <dbReference type="EMBL" id="VDD78385.1"/>
    </source>
</evidence>
<name>A0A0R3UBT9_MESCO</name>